<feature type="transmembrane region" description="Helical" evidence="1">
    <location>
        <begin position="33"/>
        <end position="59"/>
    </location>
</feature>
<sequence length="538" mass="56353">MPATATRPTPATALRPILGVALADVRDRVRQPAYAVILLAAVALGWLAVPAAGSHWVILQIGDHRGAYNSAYVGLATALAGSLWLALGGFYVVRGVPARDEASGVGRLLAATPLRTTAYFAGKFLSNVLVLASMLVVLAATALTMQLVRGEDRAVDLGALLLPFAVIALPLMVATAAAALLTDTLPGLRGGLGNVVWFFVWMVLAVGGQGPGAPLGGIGVYGAVRSMHAQVREQAPDARGEFSLGFTYTETPLHTFTWSGFTPDAGYLLSRAAVAGLALVVALLPALWFARFDPARGRIAAASHRTPVATVAPATWAAPIPARPLTAARTGGWPFFRLYAAELRILLQGTRWWWWAMAALLTLTAFAATGNGATRIILPAAWIWPVLLWSRLGTQAPEGGVDALLGAIPRPARRALAEWAAGVTLTAVTGLGPGAVLIREGDTDGLASWTAAVLFVPALALALGTVSRSHRLFQATYLPLWYAAANGMTFLDYMGATRAPGQPATVPPTLLALLAGLLLAGVLTRGAGGRFGWSRRWR</sequence>
<protein>
    <submittedName>
        <fullName evidence="2">Uncharacterized protein</fullName>
    </submittedName>
</protein>
<keyword evidence="3" id="KW-1185">Reference proteome</keyword>
<proteinExistence type="predicted"/>
<dbReference type="AlphaFoldDB" id="A0A6G4U322"/>
<feature type="transmembrane region" description="Helical" evidence="1">
    <location>
        <begin position="415"/>
        <end position="434"/>
    </location>
</feature>
<dbReference type="Proteomes" id="UP000481583">
    <property type="component" value="Unassembled WGS sequence"/>
</dbReference>
<keyword evidence="1" id="KW-0812">Transmembrane</keyword>
<evidence type="ECO:0000313" key="2">
    <source>
        <dbReference type="EMBL" id="NGN66659.1"/>
    </source>
</evidence>
<feature type="transmembrane region" description="Helical" evidence="1">
    <location>
        <begin position="71"/>
        <end position="93"/>
    </location>
</feature>
<dbReference type="EMBL" id="JAAKZV010000105">
    <property type="protein sequence ID" value="NGN66659.1"/>
    <property type="molecule type" value="Genomic_DNA"/>
</dbReference>
<reference evidence="2 3" key="1">
    <citation type="submission" date="2020-02" db="EMBL/GenBank/DDBJ databases">
        <title>Whole-genome analyses of novel actinobacteria.</title>
        <authorList>
            <person name="Sahin N."/>
        </authorList>
    </citation>
    <scope>NUCLEOTIDE SEQUENCE [LARGE SCALE GENOMIC DNA]</scope>
    <source>
        <strain evidence="2 3">A7024</strain>
    </source>
</reference>
<name>A0A6G4U322_9ACTN</name>
<keyword evidence="1" id="KW-0472">Membrane</keyword>
<feature type="transmembrane region" description="Helical" evidence="1">
    <location>
        <begin position="188"/>
        <end position="207"/>
    </location>
</feature>
<feature type="transmembrane region" description="Helical" evidence="1">
    <location>
        <begin position="160"/>
        <end position="181"/>
    </location>
</feature>
<feature type="transmembrane region" description="Helical" evidence="1">
    <location>
        <begin position="124"/>
        <end position="148"/>
    </location>
</feature>
<feature type="transmembrane region" description="Helical" evidence="1">
    <location>
        <begin position="352"/>
        <end position="370"/>
    </location>
</feature>
<keyword evidence="1" id="KW-1133">Transmembrane helix</keyword>
<comment type="caution">
    <text evidence="2">The sequence shown here is derived from an EMBL/GenBank/DDBJ whole genome shotgun (WGS) entry which is preliminary data.</text>
</comment>
<accession>A0A6G4U322</accession>
<gene>
    <name evidence="2" type="ORF">G5C51_22485</name>
</gene>
<evidence type="ECO:0000256" key="1">
    <source>
        <dbReference type="SAM" id="Phobius"/>
    </source>
</evidence>
<feature type="transmembrane region" description="Helical" evidence="1">
    <location>
        <begin position="508"/>
        <end position="528"/>
    </location>
</feature>
<feature type="transmembrane region" description="Helical" evidence="1">
    <location>
        <begin position="446"/>
        <end position="466"/>
    </location>
</feature>
<feature type="transmembrane region" description="Helical" evidence="1">
    <location>
        <begin position="268"/>
        <end position="290"/>
    </location>
</feature>
<evidence type="ECO:0000313" key="3">
    <source>
        <dbReference type="Proteomes" id="UP000481583"/>
    </source>
</evidence>
<organism evidence="2 3">
    <name type="scientific">Streptomyces coryli</name>
    <dbReference type="NCBI Taxonomy" id="1128680"/>
    <lineage>
        <taxon>Bacteria</taxon>
        <taxon>Bacillati</taxon>
        <taxon>Actinomycetota</taxon>
        <taxon>Actinomycetes</taxon>
        <taxon>Kitasatosporales</taxon>
        <taxon>Streptomycetaceae</taxon>
        <taxon>Streptomyces</taxon>
    </lineage>
</organism>